<feature type="compositionally biased region" description="Acidic residues" evidence="1">
    <location>
        <begin position="95"/>
        <end position="115"/>
    </location>
</feature>
<dbReference type="EMBL" id="JAVYJV010000023">
    <property type="protein sequence ID" value="KAK4340380.1"/>
    <property type="molecule type" value="Genomic_DNA"/>
</dbReference>
<dbReference type="PANTHER" id="PTHR48213:SF1">
    <property type="entry name" value="PROSTATIC SPERMINE-BINDING-LIKE PROTEIN"/>
    <property type="match status" value="1"/>
</dbReference>
<accession>A0AAE1QVJ7</accession>
<proteinExistence type="predicted"/>
<organism evidence="2 3">
    <name type="scientific">Anisodus tanguticus</name>
    <dbReference type="NCBI Taxonomy" id="243964"/>
    <lineage>
        <taxon>Eukaryota</taxon>
        <taxon>Viridiplantae</taxon>
        <taxon>Streptophyta</taxon>
        <taxon>Embryophyta</taxon>
        <taxon>Tracheophyta</taxon>
        <taxon>Spermatophyta</taxon>
        <taxon>Magnoliopsida</taxon>
        <taxon>eudicotyledons</taxon>
        <taxon>Gunneridae</taxon>
        <taxon>Pentapetalae</taxon>
        <taxon>asterids</taxon>
        <taxon>lamiids</taxon>
        <taxon>Solanales</taxon>
        <taxon>Solanaceae</taxon>
        <taxon>Solanoideae</taxon>
        <taxon>Hyoscyameae</taxon>
        <taxon>Anisodus</taxon>
    </lineage>
</organism>
<evidence type="ECO:0000313" key="3">
    <source>
        <dbReference type="Proteomes" id="UP001291623"/>
    </source>
</evidence>
<evidence type="ECO:0000256" key="1">
    <source>
        <dbReference type="SAM" id="MobiDB-lite"/>
    </source>
</evidence>
<name>A0AAE1QVJ7_9SOLA</name>
<feature type="compositionally biased region" description="Acidic residues" evidence="1">
    <location>
        <begin position="44"/>
        <end position="62"/>
    </location>
</feature>
<dbReference type="AlphaFoldDB" id="A0AAE1QVJ7"/>
<dbReference type="PANTHER" id="PTHR48213">
    <property type="entry name" value="VID27-LIKE PROTEIN"/>
    <property type="match status" value="1"/>
</dbReference>
<feature type="region of interest" description="Disordered" evidence="1">
    <location>
        <begin position="93"/>
        <end position="115"/>
    </location>
</feature>
<sequence>MLRILGKDIRISKSTTMVARSESDIKVAHHVFDDLSEWEFVNPSDDEHEDSYSFTDDDESDEPVLKEDDPLEIGSPLQVQLVGALIAYDVRVDDSSNDDDVEEEDEEEDYDDDLDDELVPNWLSDKFGRQRIRKLGKRANSRMNKSKKGPYVFNRPGCVHGKHGLGVQHSYVNMSKKVNNCSFNNCEDLA</sequence>
<comment type="caution">
    <text evidence="2">The sequence shown here is derived from an EMBL/GenBank/DDBJ whole genome shotgun (WGS) entry which is preliminary data.</text>
</comment>
<protein>
    <submittedName>
        <fullName evidence="2">Uncharacterized protein</fullName>
    </submittedName>
</protein>
<gene>
    <name evidence="2" type="ORF">RND71_041842</name>
</gene>
<dbReference type="Proteomes" id="UP001291623">
    <property type="component" value="Unassembled WGS sequence"/>
</dbReference>
<reference evidence="2" key="1">
    <citation type="submission" date="2023-12" db="EMBL/GenBank/DDBJ databases">
        <title>Genome assembly of Anisodus tanguticus.</title>
        <authorList>
            <person name="Wang Y.-J."/>
        </authorList>
    </citation>
    <scope>NUCLEOTIDE SEQUENCE</scope>
    <source>
        <strain evidence="2">KB-2021</strain>
        <tissue evidence="2">Leaf</tissue>
    </source>
</reference>
<evidence type="ECO:0000313" key="2">
    <source>
        <dbReference type="EMBL" id="KAK4340380.1"/>
    </source>
</evidence>
<keyword evidence="3" id="KW-1185">Reference proteome</keyword>
<feature type="region of interest" description="Disordered" evidence="1">
    <location>
        <begin position="42"/>
        <end position="69"/>
    </location>
</feature>